<dbReference type="RefSeq" id="WP_120628287.1">
    <property type="nucleotide sequence ID" value="NZ_RAWG01000214.1"/>
</dbReference>
<sequence length="241" mass="25975">MKRRHQAMAALLVGALAGCGGDSGDAPEPAADFGETLFQDARLSDSTFNRFSCATCHVTTPEAPAGRIDSGPSLYNVAARPHWWGGYETHLLDAVNFCYLNFMRGVTKLAPEEPRSRALYEYLSRISPDAQAPAVPFTVVKDIEDVPRGDTARGEAVYRAACQNCHGATHTGEGRLTELASVLPEVTREYDRLFPGIPHAHVVIEKVRHGAFFGVGGSMPPYSREALSDADLGALLGYLGL</sequence>
<evidence type="ECO:0000259" key="5">
    <source>
        <dbReference type="PROSITE" id="PS51007"/>
    </source>
</evidence>
<dbReference type="EMBL" id="RAWG01000214">
    <property type="protein sequence ID" value="RKH37954.1"/>
    <property type="molecule type" value="Genomic_DNA"/>
</dbReference>
<dbReference type="GO" id="GO:0046872">
    <property type="term" value="F:metal ion binding"/>
    <property type="evidence" value="ECO:0007669"/>
    <property type="project" value="UniProtKB-KW"/>
</dbReference>
<name>A0A3A8NEY2_9BACT</name>
<dbReference type="Gene3D" id="1.10.760.10">
    <property type="entry name" value="Cytochrome c-like domain"/>
    <property type="match status" value="2"/>
</dbReference>
<gene>
    <name evidence="6" type="ORF">D7X12_27795</name>
</gene>
<keyword evidence="3 4" id="KW-0408">Iron</keyword>
<organism evidence="6 7">
    <name type="scientific">Corallococcus sicarius</name>
    <dbReference type="NCBI Taxonomy" id="2316726"/>
    <lineage>
        <taxon>Bacteria</taxon>
        <taxon>Pseudomonadati</taxon>
        <taxon>Myxococcota</taxon>
        <taxon>Myxococcia</taxon>
        <taxon>Myxococcales</taxon>
        <taxon>Cystobacterineae</taxon>
        <taxon>Myxococcaceae</taxon>
        <taxon>Corallococcus</taxon>
    </lineage>
</organism>
<reference evidence="7" key="1">
    <citation type="submission" date="2018-09" db="EMBL/GenBank/DDBJ databases">
        <authorList>
            <person name="Livingstone P.G."/>
            <person name="Whitworth D.E."/>
        </authorList>
    </citation>
    <scope>NUCLEOTIDE SEQUENCE [LARGE SCALE GENOMIC DNA]</scope>
    <source>
        <strain evidence="7">CA040B</strain>
    </source>
</reference>
<evidence type="ECO:0000313" key="6">
    <source>
        <dbReference type="EMBL" id="RKH37954.1"/>
    </source>
</evidence>
<dbReference type="InterPro" id="IPR036909">
    <property type="entry name" value="Cyt_c-like_dom_sf"/>
</dbReference>
<dbReference type="PROSITE" id="PS51007">
    <property type="entry name" value="CYTC"/>
    <property type="match status" value="2"/>
</dbReference>
<dbReference type="PROSITE" id="PS51257">
    <property type="entry name" value="PROKAR_LIPOPROTEIN"/>
    <property type="match status" value="1"/>
</dbReference>
<evidence type="ECO:0000313" key="7">
    <source>
        <dbReference type="Proteomes" id="UP000273405"/>
    </source>
</evidence>
<dbReference type="InterPro" id="IPR009056">
    <property type="entry name" value="Cyt_c-like_dom"/>
</dbReference>
<dbReference type="GO" id="GO:0020037">
    <property type="term" value="F:heme binding"/>
    <property type="evidence" value="ECO:0007669"/>
    <property type="project" value="InterPro"/>
</dbReference>
<protein>
    <submittedName>
        <fullName evidence="6">Cytochrome C oxidase Cbb3</fullName>
    </submittedName>
</protein>
<dbReference type="AlphaFoldDB" id="A0A3A8NEY2"/>
<feature type="domain" description="Cytochrome c" evidence="5">
    <location>
        <begin position="29"/>
        <end position="127"/>
    </location>
</feature>
<dbReference type="GO" id="GO:0009055">
    <property type="term" value="F:electron transfer activity"/>
    <property type="evidence" value="ECO:0007669"/>
    <property type="project" value="InterPro"/>
</dbReference>
<keyword evidence="7" id="KW-1185">Reference proteome</keyword>
<keyword evidence="1 4" id="KW-0349">Heme</keyword>
<evidence type="ECO:0000256" key="2">
    <source>
        <dbReference type="ARBA" id="ARBA00022723"/>
    </source>
</evidence>
<dbReference type="OrthoDB" id="9779283at2"/>
<dbReference type="Proteomes" id="UP000273405">
    <property type="component" value="Unassembled WGS sequence"/>
</dbReference>
<comment type="caution">
    <text evidence="6">The sequence shown here is derived from an EMBL/GenBank/DDBJ whole genome shotgun (WGS) entry which is preliminary data.</text>
</comment>
<evidence type="ECO:0000256" key="4">
    <source>
        <dbReference type="PROSITE-ProRule" id="PRU00433"/>
    </source>
</evidence>
<dbReference type="Pfam" id="PF13442">
    <property type="entry name" value="Cytochrome_CBB3"/>
    <property type="match status" value="1"/>
</dbReference>
<keyword evidence="2 4" id="KW-0479">Metal-binding</keyword>
<accession>A0A3A8NEY2</accession>
<evidence type="ECO:0000256" key="3">
    <source>
        <dbReference type="ARBA" id="ARBA00023004"/>
    </source>
</evidence>
<evidence type="ECO:0000256" key="1">
    <source>
        <dbReference type="ARBA" id="ARBA00022617"/>
    </source>
</evidence>
<feature type="domain" description="Cytochrome c" evidence="5">
    <location>
        <begin position="149"/>
        <end position="241"/>
    </location>
</feature>
<dbReference type="SUPFAM" id="SSF46626">
    <property type="entry name" value="Cytochrome c"/>
    <property type="match status" value="2"/>
</dbReference>
<proteinExistence type="predicted"/>